<gene>
    <name evidence="4" type="ORF">BC751_4307</name>
</gene>
<evidence type="ECO:0000259" key="3">
    <source>
        <dbReference type="Pfam" id="PF01738"/>
    </source>
</evidence>
<dbReference type="OrthoDB" id="9794725at2"/>
<feature type="signal peptide" evidence="2">
    <location>
        <begin position="1"/>
        <end position="19"/>
    </location>
</feature>
<feature type="domain" description="Dienelactone hydrolase" evidence="3">
    <location>
        <begin position="134"/>
        <end position="269"/>
    </location>
</feature>
<name>A0A4Q7PIA6_9BACT</name>
<evidence type="ECO:0000256" key="2">
    <source>
        <dbReference type="SAM" id="SignalP"/>
    </source>
</evidence>
<keyword evidence="1" id="KW-0378">Hydrolase</keyword>
<comment type="caution">
    <text evidence="4">The sequence shown here is derived from an EMBL/GenBank/DDBJ whole genome shotgun (WGS) entry which is preliminary data.</text>
</comment>
<accession>A0A4Q7PIA6</accession>
<evidence type="ECO:0000256" key="1">
    <source>
        <dbReference type="ARBA" id="ARBA00022801"/>
    </source>
</evidence>
<dbReference type="EMBL" id="SGXG01000001">
    <property type="protein sequence ID" value="RZS98642.1"/>
    <property type="molecule type" value="Genomic_DNA"/>
</dbReference>
<dbReference type="AlphaFoldDB" id="A0A4Q7PIA6"/>
<protein>
    <submittedName>
        <fullName evidence="4">Acetyl esterase/lipase</fullName>
    </submittedName>
</protein>
<dbReference type="Gene3D" id="3.40.50.1820">
    <property type="entry name" value="alpha/beta hydrolase"/>
    <property type="match status" value="1"/>
</dbReference>
<evidence type="ECO:0000313" key="4">
    <source>
        <dbReference type="EMBL" id="RZS98642.1"/>
    </source>
</evidence>
<dbReference type="PANTHER" id="PTHR48081:SF6">
    <property type="entry name" value="PEPTIDASE S9 PROLYL OLIGOPEPTIDASE CATALYTIC DOMAIN-CONTAINING PROTEIN"/>
    <property type="match status" value="1"/>
</dbReference>
<proteinExistence type="predicted"/>
<keyword evidence="2" id="KW-0732">Signal</keyword>
<reference evidence="4 5" key="1">
    <citation type="submission" date="2019-02" db="EMBL/GenBank/DDBJ databases">
        <title>Genomic Encyclopedia of Archaeal and Bacterial Type Strains, Phase II (KMG-II): from individual species to whole genera.</title>
        <authorList>
            <person name="Goeker M."/>
        </authorList>
    </citation>
    <scope>NUCLEOTIDE SEQUENCE [LARGE SCALE GENOMIC DNA]</scope>
    <source>
        <strain evidence="4 5">DSM 21411</strain>
    </source>
</reference>
<dbReference type="SUPFAM" id="SSF53474">
    <property type="entry name" value="alpha/beta-Hydrolases"/>
    <property type="match status" value="1"/>
</dbReference>
<dbReference type="PANTHER" id="PTHR48081">
    <property type="entry name" value="AB HYDROLASE SUPERFAMILY PROTEIN C4A8.06C"/>
    <property type="match status" value="1"/>
</dbReference>
<organism evidence="4 5">
    <name type="scientific">Cecembia calidifontis</name>
    <dbReference type="NCBI Taxonomy" id="1187080"/>
    <lineage>
        <taxon>Bacteria</taxon>
        <taxon>Pseudomonadati</taxon>
        <taxon>Bacteroidota</taxon>
        <taxon>Cytophagia</taxon>
        <taxon>Cytophagales</taxon>
        <taxon>Cyclobacteriaceae</taxon>
        <taxon>Cecembia</taxon>
    </lineage>
</organism>
<keyword evidence="5" id="KW-1185">Reference proteome</keyword>
<dbReference type="Pfam" id="PF01738">
    <property type="entry name" value="DLH"/>
    <property type="match status" value="1"/>
</dbReference>
<dbReference type="InterPro" id="IPR002925">
    <property type="entry name" value="Dienelactn_hydro"/>
</dbReference>
<dbReference type="Proteomes" id="UP000292209">
    <property type="component" value="Unassembled WGS sequence"/>
</dbReference>
<dbReference type="InterPro" id="IPR029058">
    <property type="entry name" value="AB_hydrolase_fold"/>
</dbReference>
<feature type="chain" id="PRO_5020403250" evidence="2">
    <location>
        <begin position="20"/>
        <end position="292"/>
    </location>
</feature>
<sequence>MKAVFFLYFLFLSSLGLHAQSSIKLYAGKATGSEEWTWTEKVITPSPGNRILFDVSEPELLHFPAPKDNANGTAIIVAPGGAFHILSIDNEGIRIAEWLNGLGISAFVLKYRLVKSKTDNPFETLMPLMQDKDKLDSINAPVVEMAKNDGIEAMKYLRTNADELGIDPQKIGFMGFSAGGTVTMSVALSAPEEWKPDFLAPVYLYRKAVIGSLMPQKKTPIFVAVASDDELDFMPHSVSLYQDWFAAGHPSELHVYENGGHGFGFAKKGTSSDQWTINFEHWLRIRGLIDKP</sequence>
<dbReference type="GO" id="GO:0016787">
    <property type="term" value="F:hydrolase activity"/>
    <property type="evidence" value="ECO:0007669"/>
    <property type="project" value="UniProtKB-KW"/>
</dbReference>
<dbReference type="InterPro" id="IPR050300">
    <property type="entry name" value="GDXG_lipolytic_enzyme"/>
</dbReference>
<evidence type="ECO:0000313" key="5">
    <source>
        <dbReference type="Proteomes" id="UP000292209"/>
    </source>
</evidence>